<reference evidence="1 2" key="1">
    <citation type="submission" date="2021-02" db="EMBL/GenBank/DDBJ databases">
        <title>Complete genome of Desulfoluna sp. strain ASN36.</title>
        <authorList>
            <person name="Takahashi A."/>
            <person name="Kojima H."/>
            <person name="Fukui M."/>
        </authorList>
    </citation>
    <scope>NUCLEOTIDE SEQUENCE [LARGE SCALE GENOMIC DNA]</scope>
    <source>
        <strain evidence="1 2">ASN36</strain>
    </source>
</reference>
<organism evidence="1 2">
    <name type="scientific">Desulfoluna limicola</name>
    <dbReference type="NCBI Taxonomy" id="2810562"/>
    <lineage>
        <taxon>Bacteria</taxon>
        <taxon>Pseudomonadati</taxon>
        <taxon>Thermodesulfobacteriota</taxon>
        <taxon>Desulfobacteria</taxon>
        <taxon>Desulfobacterales</taxon>
        <taxon>Desulfolunaceae</taxon>
        <taxon>Desulfoluna</taxon>
    </lineage>
</organism>
<dbReference type="InterPro" id="IPR003749">
    <property type="entry name" value="ThiS/MoaD-like"/>
</dbReference>
<proteinExistence type="predicted"/>
<dbReference type="RefSeq" id="WP_236888481.1">
    <property type="nucleotide sequence ID" value="NZ_AP024488.1"/>
</dbReference>
<accession>A0ABM7PII2</accession>
<name>A0ABM7PII2_9BACT</name>
<evidence type="ECO:0000313" key="1">
    <source>
        <dbReference type="EMBL" id="BCS97053.1"/>
    </source>
</evidence>
<sequence length="77" mass="8499">MKLEIKLFATLRPYMEGICEDGSLEVAEETTVAHIVEILKLPDEQVRLVFVNGRHVGRDHVLESGDRIGIFPPVGGG</sequence>
<gene>
    <name evidence="1" type="ORF">DSLASN_26850</name>
</gene>
<dbReference type="SUPFAM" id="SSF54285">
    <property type="entry name" value="MoaD/ThiS"/>
    <property type="match status" value="1"/>
</dbReference>
<evidence type="ECO:0000313" key="2">
    <source>
        <dbReference type="Proteomes" id="UP001320148"/>
    </source>
</evidence>
<keyword evidence="2" id="KW-1185">Reference proteome</keyword>
<dbReference type="InterPro" id="IPR016155">
    <property type="entry name" value="Mopterin_synth/thiamin_S_b"/>
</dbReference>
<dbReference type="Proteomes" id="UP001320148">
    <property type="component" value="Chromosome"/>
</dbReference>
<dbReference type="Pfam" id="PF02597">
    <property type="entry name" value="ThiS"/>
    <property type="match status" value="1"/>
</dbReference>
<evidence type="ECO:0008006" key="3">
    <source>
        <dbReference type="Google" id="ProtNLM"/>
    </source>
</evidence>
<dbReference type="Gene3D" id="3.10.20.30">
    <property type="match status" value="1"/>
</dbReference>
<dbReference type="CDD" id="cd17040">
    <property type="entry name" value="Ubl_MoaD_like"/>
    <property type="match status" value="1"/>
</dbReference>
<dbReference type="EMBL" id="AP024488">
    <property type="protein sequence ID" value="BCS97053.1"/>
    <property type="molecule type" value="Genomic_DNA"/>
</dbReference>
<dbReference type="InterPro" id="IPR012675">
    <property type="entry name" value="Beta-grasp_dom_sf"/>
</dbReference>
<protein>
    <recommendedName>
        <fullName evidence="3">Molybdenum cofactor biosynthesis protein MoaD</fullName>
    </recommendedName>
</protein>